<accession>W9W5H9</accession>
<dbReference type="GeneID" id="19178257"/>
<dbReference type="AlphaFoldDB" id="W9W5H9"/>
<evidence type="ECO:0008006" key="4">
    <source>
        <dbReference type="Google" id="ProtNLM"/>
    </source>
</evidence>
<dbReference type="HOGENOM" id="CLU_078556_0_0_1"/>
<evidence type="ECO:0000256" key="1">
    <source>
        <dbReference type="SAM" id="SignalP"/>
    </source>
</evidence>
<protein>
    <recommendedName>
        <fullName evidence="4">Ubiquitin 3 binding protein But2 C-terminal domain-containing protein</fullName>
    </recommendedName>
</protein>
<keyword evidence="1" id="KW-0732">Signal</keyword>
<dbReference type="Proteomes" id="UP000019473">
    <property type="component" value="Unassembled WGS sequence"/>
</dbReference>
<comment type="caution">
    <text evidence="2">The sequence shown here is derived from an EMBL/GenBank/DDBJ whole genome shotgun (WGS) entry which is preliminary data.</text>
</comment>
<organism evidence="2 3">
    <name type="scientific">Cladophialophora yegresii CBS 114405</name>
    <dbReference type="NCBI Taxonomy" id="1182544"/>
    <lineage>
        <taxon>Eukaryota</taxon>
        <taxon>Fungi</taxon>
        <taxon>Dikarya</taxon>
        <taxon>Ascomycota</taxon>
        <taxon>Pezizomycotina</taxon>
        <taxon>Eurotiomycetes</taxon>
        <taxon>Chaetothyriomycetidae</taxon>
        <taxon>Chaetothyriales</taxon>
        <taxon>Herpotrichiellaceae</taxon>
        <taxon>Cladophialophora</taxon>
    </lineage>
</organism>
<dbReference type="STRING" id="1182544.W9W5H9"/>
<sequence>MLHSLLLLTISLFLAVAYASPQHQADYDNPLAIRDVVTVTSTLTATVIASTLASTLTSTTTSSTTTYATPLTQPTSWLTVTAARSGSEIHLLPMNAAGLRFWLGGNTISYCPEQVEDQYACPPGNTTVLSVCSMGVLVPGGQQIYVTPRGELGYTQAHSISMPPGAVSCPFTYTKAPGAYIGRLLMSIGAPFGITGFMACPTRSRGIYQVFGNLKNATVPLGNVSQCIGFDPLAADAPGPGAWQYT</sequence>
<evidence type="ECO:0000313" key="3">
    <source>
        <dbReference type="Proteomes" id="UP000019473"/>
    </source>
</evidence>
<proteinExistence type="predicted"/>
<dbReference type="eggNOG" id="ENOG502S6B1">
    <property type="taxonomic scope" value="Eukaryota"/>
</dbReference>
<dbReference type="VEuPathDB" id="FungiDB:A1O7_03665"/>
<keyword evidence="3" id="KW-1185">Reference proteome</keyword>
<gene>
    <name evidence="2" type="ORF">A1O7_03665</name>
</gene>
<reference evidence="2 3" key="1">
    <citation type="submission" date="2013-03" db="EMBL/GenBank/DDBJ databases">
        <title>The Genome Sequence of Cladophialophora yegresii CBS 114405.</title>
        <authorList>
            <consortium name="The Broad Institute Genomics Platform"/>
            <person name="Cuomo C."/>
            <person name="de Hoog S."/>
            <person name="Gorbushina A."/>
            <person name="Walker B."/>
            <person name="Young S.K."/>
            <person name="Zeng Q."/>
            <person name="Gargeya S."/>
            <person name="Fitzgerald M."/>
            <person name="Haas B."/>
            <person name="Abouelleil A."/>
            <person name="Allen A.W."/>
            <person name="Alvarado L."/>
            <person name="Arachchi H.M."/>
            <person name="Berlin A.M."/>
            <person name="Chapman S.B."/>
            <person name="Gainer-Dewar J."/>
            <person name="Goldberg J."/>
            <person name="Griggs A."/>
            <person name="Gujja S."/>
            <person name="Hansen M."/>
            <person name="Howarth C."/>
            <person name="Imamovic A."/>
            <person name="Ireland A."/>
            <person name="Larimer J."/>
            <person name="McCowan C."/>
            <person name="Murphy C."/>
            <person name="Pearson M."/>
            <person name="Poon T.W."/>
            <person name="Priest M."/>
            <person name="Roberts A."/>
            <person name="Saif S."/>
            <person name="Shea T."/>
            <person name="Sisk P."/>
            <person name="Sykes S."/>
            <person name="Wortman J."/>
            <person name="Nusbaum C."/>
            <person name="Birren B."/>
        </authorList>
    </citation>
    <scope>NUCLEOTIDE SEQUENCE [LARGE SCALE GENOMIC DNA]</scope>
    <source>
        <strain evidence="2 3">CBS 114405</strain>
    </source>
</reference>
<dbReference type="EMBL" id="AMGW01000002">
    <property type="protein sequence ID" value="EXJ63218.1"/>
    <property type="molecule type" value="Genomic_DNA"/>
</dbReference>
<dbReference type="OrthoDB" id="5430620at2759"/>
<dbReference type="PANTHER" id="PTHR42047:SF1">
    <property type="entry name" value="PROTEIN, PUTATIVE (AFU_ORTHOLOGUE AFUA_6G03560)-RELATED"/>
    <property type="match status" value="1"/>
</dbReference>
<dbReference type="PANTHER" id="PTHR42047">
    <property type="entry name" value="PROTEIN, PUTATIVE (AFU_ORTHOLOGUE AFUA_6G03560)-RELATED"/>
    <property type="match status" value="1"/>
</dbReference>
<feature type="chain" id="PRO_5004934301" description="Ubiquitin 3 binding protein But2 C-terminal domain-containing protein" evidence="1">
    <location>
        <begin position="20"/>
        <end position="246"/>
    </location>
</feature>
<evidence type="ECO:0000313" key="2">
    <source>
        <dbReference type="EMBL" id="EXJ63218.1"/>
    </source>
</evidence>
<name>W9W5H9_9EURO</name>
<feature type="signal peptide" evidence="1">
    <location>
        <begin position="1"/>
        <end position="19"/>
    </location>
</feature>
<dbReference type="RefSeq" id="XP_007755872.1">
    <property type="nucleotide sequence ID" value="XM_007757682.1"/>
</dbReference>
<dbReference type="InterPro" id="IPR052820">
    <property type="entry name" value="PhiA_domain"/>
</dbReference>